<sequence>MRKALAYILVIAVIIGFWPSMEGVSAKSRKTAAGEPTYSQDLMPIPGSSVTDPRPILKWEVYPNGNAVTAFHMLLDGKLVKASRIQDDHTVTWSYQPDRDLAPGRHTLVCQVTFKGYQPLQVSSTFTVVDPSSLSDPFRGKDRQSLATLEWQAVAAINGYRDALGLPRLLQHERLSRSAQAHSNYLQINASNGHQENRNYPGFTGVSSQDRAAYYGYTGTVSEGLSYGYAWPWLHIATLMDAPYHRLSLIDPNDRDVGIGLNLPHNLVVVAGSQHQRTNDAVMVYPYSGQPDAKISWFAAESPNPLASYRLDRVYVGYPISVSLHDSNTRELRFIAGSIKDNLGRDVPYYLVDSMKESQYRKHVFLIPKQILTPGLIYTVSVQAERVTIDGKTAPVRREWSFATQRQPGLDYTGIERFEGIENLVIRYDCGDLPDLEYVLYRNGEIVRRYQTATGYSWSSRAVLENGLYKLQVSSSYLPSFLEYELNVTGAGEARQVMVKSERAMGQTPAVRAGLIRLGGREHIELLFSDKKPTGLKYTLTKDGQVRRTYDAAQSGYYAYGSFELTNGEYLLEISNGAASWPQRFSLVIAGEKETRTVKLTALPW</sequence>
<gene>
    <name evidence="2" type="ORF">ALO_04091</name>
</gene>
<dbReference type="AlphaFoldDB" id="F7NFJ1"/>
<dbReference type="InterPro" id="IPR014044">
    <property type="entry name" value="CAP_dom"/>
</dbReference>
<dbReference type="EMBL" id="AFGF01000026">
    <property type="protein sequence ID" value="EGO65190.1"/>
    <property type="molecule type" value="Genomic_DNA"/>
</dbReference>
<dbReference type="RefSeq" id="WP_004093147.1">
    <property type="nucleotide sequence ID" value="NZ_AFGF01000026.1"/>
</dbReference>
<evidence type="ECO:0000313" key="3">
    <source>
        <dbReference type="Proteomes" id="UP000003240"/>
    </source>
</evidence>
<organism evidence="2 3">
    <name type="scientific">Acetonema longum DSM 6540</name>
    <dbReference type="NCBI Taxonomy" id="1009370"/>
    <lineage>
        <taxon>Bacteria</taxon>
        <taxon>Bacillati</taxon>
        <taxon>Bacillota</taxon>
        <taxon>Negativicutes</taxon>
        <taxon>Acetonemataceae</taxon>
        <taxon>Acetonema</taxon>
    </lineage>
</organism>
<dbReference type="InterPro" id="IPR035940">
    <property type="entry name" value="CAP_sf"/>
</dbReference>
<evidence type="ECO:0000259" key="1">
    <source>
        <dbReference type="Pfam" id="PF00188"/>
    </source>
</evidence>
<dbReference type="Proteomes" id="UP000003240">
    <property type="component" value="Unassembled WGS sequence"/>
</dbReference>
<evidence type="ECO:0000313" key="2">
    <source>
        <dbReference type="EMBL" id="EGO65190.1"/>
    </source>
</evidence>
<dbReference type="eggNOG" id="COG2340">
    <property type="taxonomic scope" value="Bacteria"/>
</dbReference>
<dbReference type="Pfam" id="PF00188">
    <property type="entry name" value="CAP"/>
    <property type="match status" value="1"/>
</dbReference>
<keyword evidence="3" id="KW-1185">Reference proteome</keyword>
<dbReference type="Gene3D" id="3.40.33.10">
    <property type="entry name" value="CAP"/>
    <property type="match status" value="1"/>
</dbReference>
<dbReference type="STRING" id="1009370.ALO_04091"/>
<dbReference type="SUPFAM" id="SSF55797">
    <property type="entry name" value="PR-1-like"/>
    <property type="match status" value="1"/>
</dbReference>
<accession>F7NFJ1</accession>
<reference evidence="2 3" key="1">
    <citation type="journal article" date="2011" name="EMBO J.">
        <title>Structural diversity of bacterial flagellar motors.</title>
        <authorList>
            <person name="Chen S."/>
            <person name="Beeby M."/>
            <person name="Murphy G.E."/>
            <person name="Leadbetter J.R."/>
            <person name="Hendrixson D.R."/>
            <person name="Briegel A."/>
            <person name="Li Z."/>
            <person name="Shi J."/>
            <person name="Tocheva E.I."/>
            <person name="Muller A."/>
            <person name="Dobro M.J."/>
            <person name="Jensen G.J."/>
        </authorList>
    </citation>
    <scope>NUCLEOTIDE SEQUENCE [LARGE SCALE GENOMIC DNA]</scope>
    <source>
        <strain evidence="2 3">DSM 6540</strain>
    </source>
</reference>
<protein>
    <submittedName>
        <fullName evidence="2">Allergen V5/Tpx-1 family protein</fullName>
    </submittedName>
</protein>
<name>F7NFJ1_9FIRM</name>
<dbReference type="CDD" id="cd05379">
    <property type="entry name" value="CAP_bacterial"/>
    <property type="match status" value="1"/>
</dbReference>
<comment type="caution">
    <text evidence="2">The sequence shown here is derived from an EMBL/GenBank/DDBJ whole genome shotgun (WGS) entry which is preliminary data.</text>
</comment>
<feature type="domain" description="SCP" evidence="1">
    <location>
        <begin position="155"/>
        <end position="261"/>
    </location>
</feature>
<proteinExistence type="predicted"/>